<dbReference type="EMBL" id="CP017637">
    <property type="protein sequence ID" value="APG07272.1"/>
    <property type="molecule type" value="Genomic_DNA"/>
</dbReference>
<feature type="transmembrane region" description="Helical" evidence="1">
    <location>
        <begin position="213"/>
        <end position="240"/>
    </location>
</feature>
<gene>
    <name evidence="3" type="ORF">BKD09_02930</name>
</gene>
<proteinExistence type="predicted"/>
<name>A0A1L3F1Y8_BRAJP</name>
<feature type="transmembrane region" description="Helical" evidence="1">
    <location>
        <begin position="106"/>
        <end position="130"/>
    </location>
</feature>
<sequence length="303" mass="32609">MASWFYASEGKQQGPYPEGQFRDLVAQGVVRPDTLVWSEGMAGWQKAAEIPGLIGGGGAPPMMPAGGPPMMGSGGYAGAGYAGGGGGSGGALAVDFGILEFTWRSIVMLIGMCLIIPVPWVFVWYTKWIVSCVKVPGRPNLSFTGNAMTLVPWFFGFIVLAIAIGVIGSALLSNLLFIAQIVLYWLLIKWMVANLASNGQPLGLSFSGSAWAYIGWNLLFAISIITIIGWAWVAAAQMRWFCRSIEGTRREIVFKGSGLGILWRGIVAAILSSLIIPIPWVYRWIMNWFASQTELAPRGSHGA</sequence>
<evidence type="ECO:0000313" key="3">
    <source>
        <dbReference type="EMBL" id="APG07272.1"/>
    </source>
</evidence>
<reference evidence="3 4" key="1">
    <citation type="submission" date="2016-11" db="EMBL/GenBank/DDBJ databases">
        <title>Complete Genome Sequence of Bradyrhizobium sp. strain J5, an isolated from soybean nodule in Hokkaido.</title>
        <authorList>
            <person name="Kanehara K."/>
        </authorList>
    </citation>
    <scope>NUCLEOTIDE SEQUENCE [LARGE SCALE GENOMIC DNA]</scope>
    <source>
        <strain evidence="3 4">J5</strain>
    </source>
</reference>
<evidence type="ECO:0000256" key="1">
    <source>
        <dbReference type="SAM" id="Phobius"/>
    </source>
</evidence>
<evidence type="ECO:0000313" key="4">
    <source>
        <dbReference type="Proteomes" id="UP000181962"/>
    </source>
</evidence>
<organism evidence="3 4">
    <name type="scientific">Bradyrhizobium japonicum</name>
    <dbReference type="NCBI Taxonomy" id="375"/>
    <lineage>
        <taxon>Bacteria</taxon>
        <taxon>Pseudomonadati</taxon>
        <taxon>Pseudomonadota</taxon>
        <taxon>Alphaproteobacteria</taxon>
        <taxon>Hyphomicrobiales</taxon>
        <taxon>Nitrobacteraceae</taxon>
        <taxon>Bradyrhizobium</taxon>
    </lineage>
</organism>
<protein>
    <recommendedName>
        <fullName evidence="2">GYF domain-containing protein</fullName>
    </recommendedName>
</protein>
<feature type="transmembrane region" description="Helical" evidence="1">
    <location>
        <begin position="150"/>
        <end position="168"/>
    </location>
</feature>
<dbReference type="Proteomes" id="UP000181962">
    <property type="component" value="Chromosome"/>
</dbReference>
<dbReference type="OrthoDB" id="198456at2"/>
<feature type="domain" description="GYF" evidence="2">
    <location>
        <begin position="4"/>
        <end position="53"/>
    </location>
</feature>
<feature type="transmembrane region" description="Helical" evidence="1">
    <location>
        <begin position="175"/>
        <end position="193"/>
    </location>
</feature>
<dbReference type="Pfam" id="PF14237">
    <property type="entry name" value="GYF_2"/>
    <property type="match status" value="1"/>
</dbReference>
<feature type="transmembrane region" description="Helical" evidence="1">
    <location>
        <begin position="261"/>
        <end position="282"/>
    </location>
</feature>
<accession>A0A1L3F1Y8</accession>
<dbReference type="InterPro" id="IPR025640">
    <property type="entry name" value="GYF_2"/>
</dbReference>
<keyword evidence="1" id="KW-1133">Transmembrane helix</keyword>
<dbReference type="AlphaFoldDB" id="A0A1L3F1Y8"/>
<keyword evidence="1" id="KW-0812">Transmembrane</keyword>
<keyword evidence="1" id="KW-0472">Membrane</keyword>
<evidence type="ECO:0000259" key="2">
    <source>
        <dbReference type="Pfam" id="PF14237"/>
    </source>
</evidence>
<dbReference type="RefSeq" id="WP_071908741.1">
    <property type="nucleotide sequence ID" value="NZ_CP017637.1"/>
</dbReference>